<organism evidence="4 5">
    <name type="scientific">Candidatus Kaiserbacteria bacterium RIFCSPHIGHO2_01_FULL_54_36</name>
    <dbReference type="NCBI Taxonomy" id="1798482"/>
    <lineage>
        <taxon>Bacteria</taxon>
        <taxon>Candidatus Kaiseribacteriota</taxon>
    </lineage>
</organism>
<reference evidence="4 5" key="1">
    <citation type="journal article" date="2016" name="Nat. Commun.">
        <title>Thousands of microbial genomes shed light on interconnected biogeochemical processes in an aquifer system.</title>
        <authorList>
            <person name="Anantharaman K."/>
            <person name="Brown C.T."/>
            <person name="Hug L.A."/>
            <person name="Sharon I."/>
            <person name="Castelle C.J."/>
            <person name="Probst A.J."/>
            <person name="Thomas B.C."/>
            <person name="Singh A."/>
            <person name="Wilkins M.J."/>
            <person name="Karaoz U."/>
            <person name="Brodie E.L."/>
            <person name="Williams K.H."/>
            <person name="Hubbard S.S."/>
            <person name="Banfield J.F."/>
        </authorList>
    </citation>
    <scope>NUCLEOTIDE SEQUENCE [LARGE SCALE GENOMIC DNA]</scope>
</reference>
<dbReference type="EMBL" id="MFKV01000002">
    <property type="protein sequence ID" value="OGG51103.1"/>
    <property type="molecule type" value="Genomic_DNA"/>
</dbReference>
<dbReference type="InterPro" id="IPR005913">
    <property type="entry name" value="dTDP_dehydrorham_reduct"/>
</dbReference>
<comment type="similarity">
    <text evidence="1 2">Belongs to the dTDP-4-dehydrorhamnose reductase family.</text>
</comment>
<evidence type="ECO:0000256" key="2">
    <source>
        <dbReference type="RuleBase" id="RU364082"/>
    </source>
</evidence>
<dbReference type="AlphaFoldDB" id="A0A1F6CPL7"/>
<dbReference type="EC" id="1.1.1.133" evidence="2"/>
<dbReference type="CDD" id="cd05254">
    <property type="entry name" value="dTDP_HR_like_SDR_e"/>
    <property type="match status" value="1"/>
</dbReference>
<proteinExistence type="inferred from homology"/>
<dbReference type="UniPathway" id="UPA00124"/>
<dbReference type="SUPFAM" id="SSF51735">
    <property type="entry name" value="NAD(P)-binding Rossmann-fold domains"/>
    <property type="match status" value="1"/>
</dbReference>
<dbReference type="PANTHER" id="PTHR10491">
    <property type="entry name" value="DTDP-4-DEHYDRORHAMNOSE REDUCTASE"/>
    <property type="match status" value="1"/>
</dbReference>
<dbReference type="GO" id="GO:0008831">
    <property type="term" value="F:dTDP-4-dehydrorhamnose reductase activity"/>
    <property type="evidence" value="ECO:0007669"/>
    <property type="project" value="UniProtKB-EC"/>
</dbReference>
<accession>A0A1F6CPL7</accession>
<dbReference type="InterPro" id="IPR029903">
    <property type="entry name" value="RmlD-like-bd"/>
</dbReference>
<keyword evidence="2" id="KW-0560">Oxidoreductase</keyword>
<dbReference type="Pfam" id="PF04321">
    <property type="entry name" value="RmlD_sub_bind"/>
    <property type="match status" value="1"/>
</dbReference>
<dbReference type="GO" id="GO:0019305">
    <property type="term" value="P:dTDP-rhamnose biosynthetic process"/>
    <property type="evidence" value="ECO:0007669"/>
    <property type="project" value="UniProtKB-UniPathway"/>
</dbReference>
<comment type="pathway">
    <text evidence="2">Carbohydrate biosynthesis; dTDP-L-rhamnose biosynthesis.</text>
</comment>
<evidence type="ECO:0000313" key="5">
    <source>
        <dbReference type="Proteomes" id="UP000178370"/>
    </source>
</evidence>
<evidence type="ECO:0000259" key="3">
    <source>
        <dbReference type="Pfam" id="PF04321"/>
    </source>
</evidence>
<keyword evidence="2" id="KW-0521">NADP</keyword>
<dbReference type="STRING" id="1798482.A2763_02060"/>
<dbReference type="InterPro" id="IPR036291">
    <property type="entry name" value="NAD(P)-bd_dom_sf"/>
</dbReference>
<evidence type="ECO:0000256" key="1">
    <source>
        <dbReference type="ARBA" id="ARBA00010944"/>
    </source>
</evidence>
<dbReference type="PANTHER" id="PTHR10491:SF4">
    <property type="entry name" value="METHIONINE ADENOSYLTRANSFERASE 2 SUBUNIT BETA"/>
    <property type="match status" value="1"/>
</dbReference>
<evidence type="ECO:0000313" key="4">
    <source>
        <dbReference type="EMBL" id="OGG51103.1"/>
    </source>
</evidence>
<protein>
    <recommendedName>
        <fullName evidence="2">dTDP-4-dehydrorhamnose reductase</fullName>
        <ecNumber evidence="2">1.1.1.133</ecNumber>
    </recommendedName>
</protein>
<comment type="caution">
    <text evidence="4">The sequence shown here is derived from an EMBL/GenBank/DDBJ whole genome shotgun (WGS) entry which is preliminary data.</text>
</comment>
<comment type="function">
    <text evidence="2">Catalyzes the reduction of dTDP-6-deoxy-L-lyxo-4-hexulose to yield dTDP-L-rhamnose.</text>
</comment>
<feature type="domain" description="RmlD-like substrate binding" evidence="3">
    <location>
        <begin position="7"/>
        <end position="294"/>
    </location>
</feature>
<dbReference type="Proteomes" id="UP000178370">
    <property type="component" value="Unassembled WGS sequence"/>
</dbReference>
<dbReference type="Gene3D" id="3.40.50.720">
    <property type="entry name" value="NAD(P)-binding Rossmann-like Domain"/>
    <property type="match status" value="1"/>
</dbReference>
<gene>
    <name evidence="4" type="ORF">A2763_02060</name>
</gene>
<sequence>MIRKTDTVLITGCGGMLGEGVYKRFTGNANVFATDIDLNEAWLTHLDVRDKAQVEQYLEEIRPDYIVHLAALTDMEYCETHPDDAEATNADSVAYFAPYVETHGTPFVYICTAGIFDGKKDVYDEDDEPHPLSVYGKTKYGGEINVKKYPKHVVARAGWMMGGGPIKDKKFINKIIKQVRSGAKELFVVDDKLGTPCYTYDLANILYTLLDQEQYGVFHGVCEGGGSRAEIARFLMESLGRKDVTVTEVGSDYFKSTYFAPRPRSEKMVNRHLHDLGLNLTRDWHDAVEDYAHKFDWGL</sequence>
<name>A0A1F6CPL7_9BACT</name>